<name>A0ABN3N3D6_9ACTN</name>
<dbReference type="RefSeq" id="WP_344167885.1">
    <property type="nucleotide sequence ID" value="NZ_BAAARY010000002.1"/>
</dbReference>
<feature type="transmembrane region" description="Helical" evidence="1">
    <location>
        <begin position="317"/>
        <end position="335"/>
    </location>
</feature>
<evidence type="ECO:0000313" key="3">
    <source>
        <dbReference type="Proteomes" id="UP001499978"/>
    </source>
</evidence>
<gene>
    <name evidence="2" type="ORF">GCM10010201_06250</name>
</gene>
<keyword evidence="1" id="KW-0812">Transmembrane</keyword>
<organism evidence="2 3">
    <name type="scientific">Pilimelia columellifera subsp. columellifera</name>
    <dbReference type="NCBI Taxonomy" id="706583"/>
    <lineage>
        <taxon>Bacteria</taxon>
        <taxon>Bacillati</taxon>
        <taxon>Actinomycetota</taxon>
        <taxon>Actinomycetes</taxon>
        <taxon>Micromonosporales</taxon>
        <taxon>Micromonosporaceae</taxon>
        <taxon>Pilimelia</taxon>
    </lineage>
</organism>
<keyword evidence="1" id="KW-1133">Transmembrane helix</keyword>
<feature type="transmembrane region" description="Helical" evidence="1">
    <location>
        <begin position="277"/>
        <end position="296"/>
    </location>
</feature>
<comment type="caution">
    <text evidence="2">The sequence shown here is derived from an EMBL/GenBank/DDBJ whole genome shotgun (WGS) entry which is preliminary data.</text>
</comment>
<proteinExistence type="predicted"/>
<accession>A0ABN3N3D6</accession>
<reference evidence="2 3" key="1">
    <citation type="journal article" date="2019" name="Int. J. Syst. Evol. Microbiol.">
        <title>The Global Catalogue of Microorganisms (GCM) 10K type strain sequencing project: providing services to taxonomists for standard genome sequencing and annotation.</title>
        <authorList>
            <consortium name="The Broad Institute Genomics Platform"/>
            <consortium name="The Broad Institute Genome Sequencing Center for Infectious Disease"/>
            <person name="Wu L."/>
            <person name="Ma J."/>
        </authorList>
    </citation>
    <scope>NUCLEOTIDE SEQUENCE [LARGE SCALE GENOMIC DNA]</scope>
    <source>
        <strain evidence="2 3">JCM 3367</strain>
    </source>
</reference>
<keyword evidence="3" id="KW-1185">Reference proteome</keyword>
<dbReference type="EMBL" id="BAAARY010000002">
    <property type="protein sequence ID" value="GAA2513358.1"/>
    <property type="molecule type" value="Genomic_DNA"/>
</dbReference>
<feature type="transmembrane region" description="Helical" evidence="1">
    <location>
        <begin position="229"/>
        <end position="249"/>
    </location>
</feature>
<evidence type="ECO:0000313" key="2">
    <source>
        <dbReference type="EMBL" id="GAA2513358.1"/>
    </source>
</evidence>
<sequence length="383" mass="40640">MSTLLRGRVRRTALPVSEQSPLTVGGPTVSAWREEALSRIASVEALRRQFAAERAASLDARLAADESGDDPSGAGAAAAGGFGVGSLLPEEQAEAARLDEIDDAIVAHLAVARQTAEKRGMGPVRRWYSALSGAQVQRVAVNIDAATVQLLRVAPADVLRGALPGLLAHLRRQLPMQDLRRVEAERLTADNGAYSFDRGRREILAFAVDAAYAAQRWSQARLRGFRNHIYAATAMIVTIVAGLIAVGLWEPEALPLCFTGPDGVVCPVGDRPSAADVPVVALMGLVAAAVVEVLSLRRSRTDGAPFSLPAALMMLRLPLGSLTAILGILLIRAQFLPGLDQLSSSAQVLGWALAFGLAQQFISRRVERQAAELLLDTGRDDVG</sequence>
<protein>
    <submittedName>
        <fullName evidence="2">Uncharacterized protein</fullName>
    </submittedName>
</protein>
<keyword evidence="1" id="KW-0472">Membrane</keyword>
<dbReference type="Proteomes" id="UP001499978">
    <property type="component" value="Unassembled WGS sequence"/>
</dbReference>
<evidence type="ECO:0000256" key="1">
    <source>
        <dbReference type="SAM" id="Phobius"/>
    </source>
</evidence>